<gene>
    <name evidence="3" type="ORF">PRVXT_000204</name>
</gene>
<dbReference type="EC" id="3.5.1.28" evidence="3"/>
<dbReference type="Gene3D" id="3.40.630.40">
    <property type="entry name" value="Zn-dependent exopeptidases"/>
    <property type="match status" value="1"/>
</dbReference>
<dbReference type="InterPro" id="IPR050695">
    <property type="entry name" value="N-acetylmuramoyl_amidase_3"/>
</dbReference>
<dbReference type="Pfam" id="PF01520">
    <property type="entry name" value="Amidase_3"/>
    <property type="match status" value="1"/>
</dbReference>
<dbReference type="SMART" id="SM00646">
    <property type="entry name" value="Ami_3"/>
    <property type="match status" value="1"/>
</dbReference>
<organism evidence="3">
    <name type="scientific">Proteinivorax tanatarense</name>
    <dbReference type="NCBI Taxonomy" id="1260629"/>
    <lineage>
        <taxon>Bacteria</taxon>
        <taxon>Bacillati</taxon>
        <taxon>Bacillota</taxon>
        <taxon>Clostridia</taxon>
        <taxon>Eubacteriales</taxon>
        <taxon>Proteinivoracaceae</taxon>
        <taxon>Proteinivorax</taxon>
    </lineage>
</organism>
<dbReference type="InterPro" id="IPR002508">
    <property type="entry name" value="MurNAc-LAA_cat"/>
</dbReference>
<dbReference type="PANTHER" id="PTHR30404:SF0">
    <property type="entry name" value="N-ACETYLMURAMOYL-L-ALANINE AMIDASE AMIC"/>
    <property type="match status" value="1"/>
</dbReference>
<sequence length="237" mass="26769">MKFVFYNSKAIIRRVSIVALALLLLFLIVYKINTPNLSPALGTSFINTATIGIDAGHGGYDGGANVAGVLEKDINLEVALKLEEIFLANGYNVVMTRRKDKDFLQETSGPKKRKDFANRKKILTAQPVDIIISIHVNSFPSSKWSGAQVFYDRECPQGKELAQFIQDSLKETLDNTNRDIATQDHFMTREFQQPSVIVETGFISNPQEREKLLESSYQYKLAWSIYNGVVDFQQSHR</sequence>
<dbReference type="PANTHER" id="PTHR30404">
    <property type="entry name" value="N-ACETYLMURAMOYL-L-ALANINE AMIDASE"/>
    <property type="match status" value="1"/>
</dbReference>
<dbReference type="EMBL" id="CP158367">
    <property type="protein sequence ID" value="XBX75098.1"/>
    <property type="molecule type" value="Genomic_DNA"/>
</dbReference>
<evidence type="ECO:0000313" key="3">
    <source>
        <dbReference type="EMBL" id="XBX75098.1"/>
    </source>
</evidence>
<dbReference type="RefSeq" id="WP_350343845.1">
    <property type="nucleotide sequence ID" value="NZ_CP158367.1"/>
</dbReference>
<feature type="domain" description="MurNAc-LAA" evidence="2">
    <location>
        <begin position="120"/>
        <end position="230"/>
    </location>
</feature>
<evidence type="ECO:0000256" key="1">
    <source>
        <dbReference type="ARBA" id="ARBA00022801"/>
    </source>
</evidence>
<dbReference type="AlphaFoldDB" id="A0AAU7VMA8"/>
<dbReference type="GO" id="GO:0009253">
    <property type="term" value="P:peptidoglycan catabolic process"/>
    <property type="evidence" value="ECO:0007669"/>
    <property type="project" value="InterPro"/>
</dbReference>
<accession>A0AAU7VMA8</accession>
<dbReference type="SUPFAM" id="SSF53187">
    <property type="entry name" value="Zn-dependent exopeptidases"/>
    <property type="match status" value="1"/>
</dbReference>
<evidence type="ECO:0000259" key="2">
    <source>
        <dbReference type="SMART" id="SM00646"/>
    </source>
</evidence>
<dbReference type="GO" id="GO:0008745">
    <property type="term" value="F:N-acetylmuramoyl-L-alanine amidase activity"/>
    <property type="evidence" value="ECO:0007669"/>
    <property type="project" value="UniProtKB-EC"/>
</dbReference>
<dbReference type="CDD" id="cd02696">
    <property type="entry name" value="MurNAc-LAA"/>
    <property type="match status" value="1"/>
</dbReference>
<protein>
    <submittedName>
        <fullName evidence="3">N-acetylmuramoyl-L-alanine amidase</fullName>
        <ecNumber evidence="3">3.5.1.28</ecNumber>
    </submittedName>
</protein>
<proteinExistence type="predicted"/>
<keyword evidence="1 3" id="KW-0378">Hydrolase</keyword>
<reference evidence="3" key="2">
    <citation type="submission" date="2024-06" db="EMBL/GenBank/DDBJ databases">
        <authorList>
            <person name="Petrova K.O."/>
            <person name="Toshchakov S.V."/>
            <person name="Boltjanskaja Y.V."/>
            <person name="Kevbrin V."/>
        </authorList>
    </citation>
    <scope>NUCLEOTIDE SEQUENCE</scope>
    <source>
        <strain evidence="3">Z-910T</strain>
    </source>
</reference>
<reference evidence="3" key="1">
    <citation type="journal article" date="2013" name="Extremophiles">
        <title>Proteinivorax tanatarense gen. nov., sp. nov., an anaerobic, haloalkaliphilic, proteolytic bacterium isolated from a decaying algal bloom, and proposal of Proteinivoraceae fam. nov.</title>
        <authorList>
            <person name="Kevbrin V."/>
            <person name="Boltyanskaya Y."/>
            <person name="Zhilina T."/>
            <person name="Kolganova T."/>
            <person name="Lavrentjeva E."/>
            <person name="Kuznetsov B."/>
        </authorList>
    </citation>
    <scope>NUCLEOTIDE SEQUENCE</scope>
    <source>
        <strain evidence="3">Z-910T</strain>
    </source>
</reference>
<name>A0AAU7VMA8_9FIRM</name>
<dbReference type="GO" id="GO:0030288">
    <property type="term" value="C:outer membrane-bounded periplasmic space"/>
    <property type="evidence" value="ECO:0007669"/>
    <property type="project" value="TreeGrafter"/>
</dbReference>